<keyword evidence="3 6" id="KW-0812">Transmembrane</keyword>
<feature type="transmembrane region" description="Helical" evidence="6">
    <location>
        <begin position="57"/>
        <end position="75"/>
    </location>
</feature>
<comment type="subcellular location">
    <subcellularLocation>
        <location evidence="1">Membrane</location>
        <topology evidence="1">Multi-pass membrane protein</topology>
    </subcellularLocation>
</comment>
<protein>
    <recommendedName>
        <fullName evidence="7">Major facilitator superfamily (MFS) profile domain-containing protein</fullName>
    </recommendedName>
</protein>
<organism evidence="8 9">
    <name type="scientific">Scleroderma citrinum Foug A</name>
    <dbReference type="NCBI Taxonomy" id="1036808"/>
    <lineage>
        <taxon>Eukaryota</taxon>
        <taxon>Fungi</taxon>
        <taxon>Dikarya</taxon>
        <taxon>Basidiomycota</taxon>
        <taxon>Agaricomycotina</taxon>
        <taxon>Agaricomycetes</taxon>
        <taxon>Agaricomycetidae</taxon>
        <taxon>Boletales</taxon>
        <taxon>Sclerodermatineae</taxon>
        <taxon>Sclerodermataceae</taxon>
        <taxon>Scleroderma</taxon>
    </lineage>
</organism>
<dbReference type="OrthoDB" id="3936150at2759"/>
<dbReference type="GO" id="GO:0022857">
    <property type="term" value="F:transmembrane transporter activity"/>
    <property type="evidence" value="ECO:0007669"/>
    <property type="project" value="InterPro"/>
</dbReference>
<dbReference type="InterPro" id="IPR005828">
    <property type="entry name" value="MFS_sugar_transport-like"/>
</dbReference>
<sequence>MSADQGDTHHSEDAPLLGGNSPNAGIDLYEDGYVDPVYQAKARILNRSIQDIGMGKYQWYLFVVTGFGWFADSLWPSLSGLILAPTVYEFHFNHPFLSLASNIGLLVGGLVWGLGCDVWGRRWSFNLTLLITGIFGVAAGASPNFVSLAVLMLFVGAGVGGNMPVDAAVFLGKVANFLSRIVMVSQYVLSTDFVPGSHQYLLTILSIWWSFGQLLGNLVAWPLISNFSCTSAIDCDRSSNMGWRYLLFTLGGLTILLWSLRFFGFSLLESPRFLSGIGNDAEAVDVICKLAECNGQPCPLTVEELEAPGKIHRLKFSHGPGGRRRVLSEDSGFAINHIKALFATPKMAWSTSLLIAVWGIIGLALTLYNNFLPYILTNRGITFGDGSLYITYRNQVILGVIGIPAALIAGWAVEVPYIGRKGTLAISSGEYPTVKHTALFNSFPQNAGLTGTFLFASTTSRSSNELLGWNCGYALCSNIMYGVLYAMSSEIFPAIHRGTGNCLTSTAKGVFGVMAPIIALYADLSTAAPVYIAGSLLMFAGLVVLLVPYEPRGKISI</sequence>
<feature type="transmembrane region" description="Helical" evidence="6">
    <location>
        <begin position="528"/>
        <end position="549"/>
    </location>
</feature>
<feature type="transmembrane region" description="Helical" evidence="6">
    <location>
        <begin position="95"/>
        <end position="115"/>
    </location>
</feature>
<evidence type="ECO:0000313" key="8">
    <source>
        <dbReference type="EMBL" id="KIM58736.1"/>
    </source>
</evidence>
<keyword evidence="4 6" id="KW-1133">Transmembrane helix</keyword>
<feature type="transmembrane region" description="Helical" evidence="6">
    <location>
        <begin position="502"/>
        <end position="522"/>
    </location>
</feature>
<dbReference type="HOGENOM" id="CLU_001265_52_2_1"/>
<dbReference type="PROSITE" id="PS50850">
    <property type="entry name" value="MFS"/>
    <property type="match status" value="1"/>
</dbReference>
<keyword evidence="2" id="KW-0813">Transport</keyword>
<evidence type="ECO:0000256" key="1">
    <source>
        <dbReference type="ARBA" id="ARBA00004141"/>
    </source>
</evidence>
<keyword evidence="9" id="KW-1185">Reference proteome</keyword>
<dbReference type="PANTHER" id="PTHR23511">
    <property type="entry name" value="SYNAPTIC VESICLE GLYCOPROTEIN 2"/>
    <property type="match status" value="1"/>
</dbReference>
<dbReference type="InParanoid" id="A0A0C3DRX3"/>
<reference evidence="9" key="2">
    <citation type="submission" date="2015-01" db="EMBL/GenBank/DDBJ databases">
        <title>Evolutionary Origins and Diversification of the Mycorrhizal Mutualists.</title>
        <authorList>
            <consortium name="DOE Joint Genome Institute"/>
            <consortium name="Mycorrhizal Genomics Consortium"/>
            <person name="Kohler A."/>
            <person name="Kuo A."/>
            <person name="Nagy L.G."/>
            <person name="Floudas D."/>
            <person name="Copeland A."/>
            <person name="Barry K.W."/>
            <person name="Cichocki N."/>
            <person name="Veneault-Fourrey C."/>
            <person name="LaButti K."/>
            <person name="Lindquist E.A."/>
            <person name="Lipzen A."/>
            <person name="Lundell T."/>
            <person name="Morin E."/>
            <person name="Murat C."/>
            <person name="Riley R."/>
            <person name="Ohm R."/>
            <person name="Sun H."/>
            <person name="Tunlid A."/>
            <person name="Henrissat B."/>
            <person name="Grigoriev I.V."/>
            <person name="Hibbett D.S."/>
            <person name="Martin F."/>
        </authorList>
    </citation>
    <scope>NUCLEOTIDE SEQUENCE [LARGE SCALE GENOMIC DNA]</scope>
    <source>
        <strain evidence="9">Foug A</strain>
    </source>
</reference>
<proteinExistence type="predicted"/>
<accession>A0A0C3DRX3</accession>
<evidence type="ECO:0000313" key="9">
    <source>
        <dbReference type="Proteomes" id="UP000053989"/>
    </source>
</evidence>
<feature type="transmembrane region" description="Helical" evidence="6">
    <location>
        <begin position="353"/>
        <end position="376"/>
    </location>
</feature>
<keyword evidence="5 6" id="KW-0472">Membrane</keyword>
<evidence type="ECO:0000256" key="2">
    <source>
        <dbReference type="ARBA" id="ARBA00022448"/>
    </source>
</evidence>
<evidence type="ECO:0000256" key="4">
    <source>
        <dbReference type="ARBA" id="ARBA00022989"/>
    </source>
</evidence>
<reference evidence="8 9" key="1">
    <citation type="submission" date="2014-04" db="EMBL/GenBank/DDBJ databases">
        <authorList>
            <consortium name="DOE Joint Genome Institute"/>
            <person name="Kuo A."/>
            <person name="Kohler A."/>
            <person name="Nagy L.G."/>
            <person name="Floudas D."/>
            <person name="Copeland A."/>
            <person name="Barry K.W."/>
            <person name="Cichocki N."/>
            <person name="Veneault-Fourrey C."/>
            <person name="LaButti K."/>
            <person name="Lindquist E.A."/>
            <person name="Lipzen A."/>
            <person name="Lundell T."/>
            <person name="Morin E."/>
            <person name="Murat C."/>
            <person name="Sun H."/>
            <person name="Tunlid A."/>
            <person name="Henrissat B."/>
            <person name="Grigoriev I.V."/>
            <person name="Hibbett D.S."/>
            <person name="Martin F."/>
            <person name="Nordberg H.P."/>
            <person name="Cantor M.N."/>
            <person name="Hua S.X."/>
        </authorList>
    </citation>
    <scope>NUCLEOTIDE SEQUENCE [LARGE SCALE GENOMIC DNA]</scope>
    <source>
        <strain evidence="8 9">Foug A</strain>
    </source>
</reference>
<feature type="transmembrane region" description="Helical" evidence="6">
    <location>
        <begin position="396"/>
        <end position="413"/>
    </location>
</feature>
<dbReference type="Gene3D" id="1.20.1250.20">
    <property type="entry name" value="MFS general substrate transporter like domains"/>
    <property type="match status" value="1"/>
</dbReference>
<feature type="transmembrane region" description="Helical" evidence="6">
    <location>
        <begin position="127"/>
        <end position="155"/>
    </location>
</feature>
<feature type="domain" description="Major facilitator superfamily (MFS) profile" evidence="7">
    <location>
        <begin position="61"/>
        <end position="552"/>
    </location>
</feature>
<dbReference type="PANTHER" id="PTHR23511:SF12">
    <property type="entry name" value="TRANSPORTER, PUTATIVE (AFU_ORTHOLOGUE AFUA_7G01740)-RELATED"/>
    <property type="match status" value="1"/>
</dbReference>
<dbReference type="EMBL" id="KN822082">
    <property type="protein sequence ID" value="KIM58736.1"/>
    <property type="molecule type" value="Genomic_DNA"/>
</dbReference>
<dbReference type="InterPro" id="IPR020846">
    <property type="entry name" value="MFS_dom"/>
</dbReference>
<dbReference type="Proteomes" id="UP000053989">
    <property type="component" value="Unassembled WGS sequence"/>
</dbReference>
<evidence type="ECO:0000256" key="3">
    <source>
        <dbReference type="ARBA" id="ARBA00022692"/>
    </source>
</evidence>
<gene>
    <name evidence="8" type="ORF">SCLCIDRAFT_27876</name>
</gene>
<dbReference type="GO" id="GO:0016020">
    <property type="term" value="C:membrane"/>
    <property type="evidence" value="ECO:0007669"/>
    <property type="project" value="UniProtKB-SubCell"/>
</dbReference>
<name>A0A0C3DRX3_9AGAM</name>
<dbReference type="InterPro" id="IPR036259">
    <property type="entry name" value="MFS_trans_sf"/>
</dbReference>
<feature type="transmembrane region" description="Helical" evidence="6">
    <location>
        <begin position="243"/>
        <end position="263"/>
    </location>
</feature>
<dbReference type="AlphaFoldDB" id="A0A0C3DRX3"/>
<dbReference type="SUPFAM" id="SSF103473">
    <property type="entry name" value="MFS general substrate transporter"/>
    <property type="match status" value="1"/>
</dbReference>
<evidence type="ECO:0000256" key="6">
    <source>
        <dbReference type="SAM" id="Phobius"/>
    </source>
</evidence>
<evidence type="ECO:0000259" key="7">
    <source>
        <dbReference type="PROSITE" id="PS50850"/>
    </source>
</evidence>
<evidence type="ECO:0000256" key="5">
    <source>
        <dbReference type="ARBA" id="ARBA00023136"/>
    </source>
</evidence>
<dbReference type="Pfam" id="PF00083">
    <property type="entry name" value="Sugar_tr"/>
    <property type="match status" value="1"/>
</dbReference>